<reference evidence="2" key="1">
    <citation type="submission" date="2015-04" db="UniProtKB">
        <authorList>
            <consortium name="EnsemblPlants"/>
        </authorList>
    </citation>
    <scope>IDENTIFICATION</scope>
</reference>
<feature type="compositionally biased region" description="Low complexity" evidence="1">
    <location>
        <begin position="28"/>
        <end position="45"/>
    </location>
</feature>
<protein>
    <submittedName>
        <fullName evidence="2">Uncharacterized protein</fullName>
    </submittedName>
</protein>
<dbReference type="AlphaFoldDB" id="A0A0E0B2L1"/>
<feature type="compositionally biased region" description="Basic and acidic residues" evidence="1">
    <location>
        <begin position="67"/>
        <end position="91"/>
    </location>
</feature>
<keyword evidence="3" id="KW-1185">Reference proteome</keyword>
<evidence type="ECO:0000313" key="3">
    <source>
        <dbReference type="Proteomes" id="UP000026961"/>
    </source>
</evidence>
<name>A0A0E0B2L1_9ORYZ</name>
<evidence type="ECO:0000256" key="1">
    <source>
        <dbReference type="SAM" id="MobiDB-lite"/>
    </source>
</evidence>
<dbReference type="Proteomes" id="UP000026961">
    <property type="component" value="Chromosome 9"/>
</dbReference>
<proteinExistence type="predicted"/>
<accession>A0A0E0B2L1</accession>
<sequence>MASSPLLRSAGGALRRSIPRTQSGYNQAFPSPSSAAAPSLAAANPRRLSSSDCGGSSTDPNKKLNSRKLEKNKEVGTSSRDADISDEELRKRMSSTADKLSRYLHEQTHLIRDIEVQLQDSNRYDQVKYFLVLVPSFVCVGLILDKMHVFG</sequence>
<reference evidence="2" key="2">
    <citation type="submission" date="2018-05" db="EMBL/GenBank/DDBJ databases">
        <title>OgluRS3 (Oryza glumaepatula Reference Sequence Version 3).</title>
        <authorList>
            <person name="Zhang J."/>
            <person name="Kudrna D."/>
            <person name="Lee S."/>
            <person name="Talag J."/>
            <person name="Welchert J."/>
            <person name="Wing R.A."/>
        </authorList>
    </citation>
    <scope>NUCLEOTIDE SEQUENCE [LARGE SCALE GENOMIC DNA]</scope>
</reference>
<organism evidence="2">
    <name type="scientific">Oryza glumipatula</name>
    <dbReference type="NCBI Taxonomy" id="40148"/>
    <lineage>
        <taxon>Eukaryota</taxon>
        <taxon>Viridiplantae</taxon>
        <taxon>Streptophyta</taxon>
        <taxon>Embryophyta</taxon>
        <taxon>Tracheophyta</taxon>
        <taxon>Spermatophyta</taxon>
        <taxon>Magnoliopsida</taxon>
        <taxon>Liliopsida</taxon>
        <taxon>Poales</taxon>
        <taxon>Poaceae</taxon>
        <taxon>BOP clade</taxon>
        <taxon>Oryzoideae</taxon>
        <taxon>Oryzeae</taxon>
        <taxon>Oryzinae</taxon>
        <taxon>Oryza</taxon>
    </lineage>
</organism>
<feature type="region of interest" description="Disordered" evidence="1">
    <location>
        <begin position="1"/>
        <end position="91"/>
    </location>
</feature>
<feature type="compositionally biased region" description="Polar residues" evidence="1">
    <location>
        <begin position="47"/>
        <end position="59"/>
    </location>
</feature>
<evidence type="ECO:0000313" key="2">
    <source>
        <dbReference type="EnsemblPlants" id="OGLUM09G09550.1"/>
    </source>
</evidence>
<dbReference type="EnsemblPlants" id="OGLUM09G09550.1">
    <property type="protein sequence ID" value="OGLUM09G09550.1"/>
    <property type="gene ID" value="OGLUM09G09550"/>
</dbReference>
<dbReference type="HOGENOM" id="CLU_115608_0_0_1"/>
<dbReference type="Gramene" id="OGLUM09G09550.1">
    <property type="protein sequence ID" value="OGLUM09G09550.1"/>
    <property type="gene ID" value="OGLUM09G09550"/>
</dbReference>